<dbReference type="PANTHER" id="PTHR32309">
    <property type="entry name" value="TYROSINE-PROTEIN KINASE"/>
    <property type="match status" value="1"/>
</dbReference>
<dbReference type="InterPro" id="IPR005702">
    <property type="entry name" value="Wzc-like_C"/>
</dbReference>
<proteinExistence type="inferred from homology"/>
<feature type="domain" description="AAA" evidence="9">
    <location>
        <begin position="35"/>
        <end position="175"/>
    </location>
</feature>
<dbReference type="Gene3D" id="3.40.50.300">
    <property type="entry name" value="P-loop containing nucleotide triphosphate hydrolases"/>
    <property type="match status" value="1"/>
</dbReference>
<dbReference type="EC" id="2.7.10.2" evidence="2"/>
<evidence type="ECO:0000256" key="6">
    <source>
        <dbReference type="ARBA" id="ARBA00022840"/>
    </source>
</evidence>
<keyword evidence="4" id="KW-0547">Nucleotide-binding</keyword>
<dbReference type="Pfam" id="PF13614">
    <property type="entry name" value="AAA_31"/>
    <property type="match status" value="1"/>
</dbReference>
<dbReference type="AlphaFoldDB" id="A0A9D1ECJ1"/>
<evidence type="ECO:0000313" key="10">
    <source>
        <dbReference type="EMBL" id="HIR87566.1"/>
    </source>
</evidence>
<keyword evidence="7" id="KW-0829">Tyrosine-protein kinase</keyword>
<evidence type="ECO:0000256" key="2">
    <source>
        <dbReference type="ARBA" id="ARBA00011903"/>
    </source>
</evidence>
<evidence type="ECO:0000313" key="11">
    <source>
        <dbReference type="Proteomes" id="UP000824201"/>
    </source>
</evidence>
<dbReference type="GO" id="GO:0004715">
    <property type="term" value="F:non-membrane spanning protein tyrosine kinase activity"/>
    <property type="evidence" value="ECO:0007669"/>
    <property type="project" value="UniProtKB-EC"/>
</dbReference>
<evidence type="ECO:0000256" key="4">
    <source>
        <dbReference type="ARBA" id="ARBA00022741"/>
    </source>
</evidence>
<dbReference type="NCBIfam" id="TIGR01007">
    <property type="entry name" value="eps_fam"/>
    <property type="match status" value="1"/>
</dbReference>
<protein>
    <recommendedName>
        <fullName evidence="2">non-specific protein-tyrosine kinase</fullName>
        <ecNumber evidence="2">2.7.10.2</ecNumber>
    </recommendedName>
</protein>
<comment type="similarity">
    <text evidence="1">Belongs to the CpsD/CapB family.</text>
</comment>
<dbReference type="GO" id="GO:0005886">
    <property type="term" value="C:plasma membrane"/>
    <property type="evidence" value="ECO:0007669"/>
    <property type="project" value="TreeGrafter"/>
</dbReference>
<evidence type="ECO:0000256" key="3">
    <source>
        <dbReference type="ARBA" id="ARBA00022679"/>
    </source>
</evidence>
<dbReference type="Proteomes" id="UP000824201">
    <property type="component" value="Unassembled WGS sequence"/>
</dbReference>
<dbReference type="InterPro" id="IPR050445">
    <property type="entry name" value="Bact_polysacc_biosynth/exp"/>
</dbReference>
<comment type="caution">
    <text evidence="10">The sequence shown here is derived from an EMBL/GenBank/DDBJ whole genome shotgun (WGS) entry which is preliminary data.</text>
</comment>
<dbReference type="InterPro" id="IPR025669">
    <property type="entry name" value="AAA_dom"/>
</dbReference>
<keyword evidence="5" id="KW-0418">Kinase</keyword>
<reference evidence="10" key="1">
    <citation type="submission" date="2020-10" db="EMBL/GenBank/DDBJ databases">
        <authorList>
            <person name="Gilroy R."/>
        </authorList>
    </citation>
    <scope>NUCLEOTIDE SEQUENCE</scope>
    <source>
        <strain evidence="10">ChiW13-3771</strain>
    </source>
</reference>
<dbReference type="GO" id="GO:0005524">
    <property type="term" value="F:ATP binding"/>
    <property type="evidence" value="ECO:0007669"/>
    <property type="project" value="UniProtKB-KW"/>
</dbReference>
<name>A0A9D1ECJ1_9FIRM</name>
<comment type="catalytic activity">
    <reaction evidence="8">
        <text>L-tyrosyl-[protein] + ATP = O-phospho-L-tyrosyl-[protein] + ADP + H(+)</text>
        <dbReference type="Rhea" id="RHEA:10596"/>
        <dbReference type="Rhea" id="RHEA-COMP:10136"/>
        <dbReference type="Rhea" id="RHEA-COMP:20101"/>
        <dbReference type="ChEBI" id="CHEBI:15378"/>
        <dbReference type="ChEBI" id="CHEBI:30616"/>
        <dbReference type="ChEBI" id="CHEBI:46858"/>
        <dbReference type="ChEBI" id="CHEBI:61978"/>
        <dbReference type="ChEBI" id="CHEBI:456216"/>
        <dbReference type="EC" id="2.7.10.2"/>
    </reaction>
</comment>
<accession>A0A9D1ECJ1</accession>
<organism evidence="10 11">
    <name type="scientific">Candidatus Fimimorpha faecalis</name>
    <dbReference type="NCBI Taxonomy" id="2840824"/>
    <lineage>
        <taxon>Bacteria</taxon>
        <taxon>Bacillati</taxon>
        <taxon>Bacillota</taxon>
        <taxon>Clostridia</taxon>
        <taxon>Eubacteriales</taxon>
        <taxon>Candidatus Fimimorpha</taxon>
    </lineage>
</organism>
<sequence length="234" mass="25418">MQKVEVTSKYSDNYQVNEAFKALRTNILFCGSDIKVIVVTSCQPSEGKSSVSAETAIAMAQMGKKVLLIDADLRKSVMAAKYHIGSEVKGLSELLSGLATLEQVLCATTTENLHVIFSGPVPPNPAELLGGKQIQILLENLRDVYDYIIIDSPPLGSVIDSAVVAGFCDGAILVVAADQIKYSFAQGVKEQFEKSGCKILGAVLNRVEMRKSAYAKYYNGHYGRYYGKNGSQYQ</sequence>
<evidence type="ECO:0000256" key="5">
    <source>
        <dbReference type="ARBA" id="ARBA00022777"/>
    </source>
</evidence>
<gene>
    <name evidence="10" type="ORF">IAC96_01315</name>
</gene>
<keyword evidence="3 10" id="KW-0808">Transferase</keyword>
<dbReference type="InterPro" id="IPR027417">
    <property type="entry name" value="P-loop_NTPase"/>
</dbReference>
<dbReference type="EMBL" id="DVHN01000010">
    <property type="protein sequence ID" value="HIR87566.1"/>
    <property type="molecule type" value="Genomic_DNA"/>
</dbReference>
<dbReference type="SUPFAM" id="SSF52540">
    <property type="entry name" value="P-loop containing nucleoside triphosphate hydrolases"/>
    <property type="match status" value="1"/>
</dbReference>
<dbReference type="PANTHER" id="PTHR32309:SF13">
    <property type="entry name" value="FERRIC ENTEROBACTIN TRANSPORT PROTEIN FEPE"/>
    <property type="match status" value="1"/>
</dbReference>
<evidence type="ECO:0000256" key="1">
    <source>
        <dbReference type="ARBA" id="ARBA00007316"/>
    </source>
</evidence>
<evidence type="ECO:0000259" key="9">
    <source>
        <dbReference type="Pfam" id="PF13614"/>
    </source>
</evidence>
<reference evidence="10" key="2">
    <citation type="journal article" date="2021" name="PeerJ">
        <title>Extensive microbial diversity within the chicken gut microbiome revealed by metagenomics and culture.</title>
        <authorList>
            <person name="Gilroy R."/>
            <person name="Ravi A."/>
            <person name="Getino M."/>
            <person name="Pursley I."/>
            <person name="Horton D.L."/>
            <person name="Alikhan N.F."/>
            <person name="Baker D."/>
            <person name="Gharbi K."/>
            <person name="Hall N."/>
            <person name="Watson M."/>
            <person name="Adriaenssens E.M."/>
            <person name="Foster-Nyarko E."/>
            <person name="Jarju S."/>
            <person name="Secka A."/>
            <person name="Antonio M."/>
            <person name="Oren A."/>
            <person name="Chaudhuri R.R."/>
            <person name="La Ragione R."/>
            <person name="Hildebrand F."/>
            <person name="Pallen M.J."/>
        </authorList>
    </citation>
    <scope>NUCLEOTIDE SEQUENCE</scope>
    <source>
        <strain evidence="10">ChiW13-3771</strain>
    </source>
</reference>
<evidence type="ECO:0000256" key="8">
    <source>
        <dbReference type="ARBA" id="ARBA00051245"/>
    </source>
</evidence>
<dbReference type="CDD" id="cd05387">
    <property type="entry name" value="BY-kinase"/>
    <property type="match status" value="1"/>
</dbReference>
<evidence type="ECO:0000256" key="7">
    <source>
        <dbReference type="ARBA" id="ARBA00023137"/>
    </source>
</evidence>
<keyword evidence="6" id="KW-0067">ATP-binding</keyword>